<comment type="function">
    <text evidence="10">Confers DNA tethering and processivity to DNA polymerases and other proteins. Acts as a clamp, forming a ring around DNA (a reaction catalyzed by the clamp-loading complex) which diffuses in an ATP-independent manner freely and bidirectionally along dsDNA. Initially characterized for its ability to contact the catalytic subunit of DNA polymerase III (Pol III), a complex, multichain enzyme responsible for most of the replicative synthesis in bacteria; Pol III exhibits 3'-5' exonuclease proofreading activity. The beta chain is required for initiation of replication as well as for processivity of DNA replication.</text>
</comment>
<accession>A0A1B9F900</accession>
<evidence type="ECO:0000259" key="12">
    <source>
        <dbReference type="Pfam" id="PF02767"/>
    </source>
</evidence>
<evidence type="ECO:0000256" key="8">
    <source>
        <dbReference type="ARBA" id="ARBA00022932"/>
    </source>
</evidence>
<keyword evidence="15" id="KW-1185">Reference proteome</keyword>
<dbReference type="CDD" id="cd00140">
    <property type="entry name" value="beta_clamp"/>
    <property type="match status" value="1"/>
</dbReference>
<comment type="caution">
    <text evidence="14">The sequence shown here is derived from an EMBL/GenBank/DDBJ whole genome shotgun (WGS) entry which is preliminary data.</text>
</comment>
<feature type="domain" description="DNA polymerase III beta sliding clamp central" evidence="12">
    <location>
        <begin position="130"/>
        <end position="246"/>
    </location>
</feature>
<reference evidence="14 15" key="1">
    <citation type="submission" date="2016-06" db="EMBL/GenBank/DDBJ databases">
        <title>Respiratory ammonification of nitrate coupled to the oxidation of elemental sulfur in deep-sea autotrophic thermophilic bacteria.</title>
        <authorList>
            <person name="Slobodkina G.B."/>
            <person name="Mardanov A.V."/>
            <person name="Ravin N.V."/>
            <person name="Frolova A.A."/>
            <person name="Viryasiv M.B."/>
            <person name="Chernyh N.A."/>
            <person name="Bonch-Osmolovskaya E.A."/>
            <person name="Slobodkin A.I."/>
        </authorList>
    </citation>
    <scope>NUCLEOTIDE SEQUENCE [LARGE SCALE GENOMIC DNA]</scope>
    <source>
        <strain evidence="14 15">S69</strain>
    </source>
</reference>
<evidence type="ECO:0000256" key="10">
    <source>
        <dbReference type="PIRNR" id="PIRNR000804"/>
    </source>
</evidence>
<name>A0A1B9F900_9BACT</name>
<dbReference type="Pfam" id="PF00712">
    <property type="entry name" value="DNA_pol3_beta"/>
    <property type="match status" value="1"/>
</dbReference>
<keyword evidence="8 10" id="KW-0239">DNA-directed DNA polymerase</keyword>
<keyword evidence="7 10" id="KW-0235">DNA replication</keyword>
<dbReference type="STRING" id="1156395.DBT_0112"/>
<dbReference type="InterPro" id="IPR022637">
    <property type="entry name" value="DNA_polIII_beta_cen"/>
</dbReference>
<dbReference type="Proteomes" id="UP000093080">
    <property type="component" value="Unassembled WGS sequence"/>
</dbReference>
<dbReference type="GO" id="GO:0009360">
    <property type="term" value="C:DNA polymerase III complex"/>
    <property type="evidence" value="ECO:0007669"/>
    <property type="project" value="InterPro"/>
</dbReference>
<comment type="subcellular location">
    <subcellularLocation>
        <location evidence="1 10">Cytoplasm</location>
    </subcellularLocation>
</comment>
<evidence type="ECO:0000256" key="9">
    <source>
        <dbReference type="ARBA" id="ARBA00023125"/>
    </source>
</evidence>
<dbReference type="EMBL" id="MAGO01000001">
    <property type="protein sequence ID" value="OCC16295.1"/>
    <property type="molecule type" value="Genomic_DNA"/>
</dbReference>
<evidence type="ECO:0000256" key="4">
    <source>
        <dbReference type="ARBA" id="ARBA00022490"/>
    </source>
</evidence>
<organism evidence="14 15">
    <name type="scientific">Dissulfuribacter thermophilus</name>
    <dbReference type="NCBI Taxonomy" id="1156395"/>
    <lineage>
        <taxon>Bacteria</taxon>
        <taxon>Pseudomonadati</taxon>
        <taxon>Thermodesulfobacteriota</taxon>
        <taxon>Dissulfuribacteria</taxon>
        <taxon>Dissulfuribacterales</taxon>
        <taxon>Dissulfuribacteraceae</taxon>
        <taxon>Dissulfuribacter</taxon>
    </lineage>
</organism>
<evidence type="ECO:0000256" key="5">
    <source>
        <dbReference type="ARBA" id="ARBA00022679"/>
    </source>
</evidence>
<dbReference type="OrthoDB" id="8421503at2"/>
<dbReference type="GO" id="GO:0008408">
    <property type="term" value="F:3'-5' exonuclease activity"/>
    <property type="evidence" value="ECO:0007669"/>
    <property type="project" value="InterPro"/>
</dbReference>
<evidence type="ECO:0000256" key="3">
    <source>
        <dbReference type="ARBA" id="ARBA00021035"/>
    </source>
</evidence>
<feature type="domain" description="DNA polymerase III beta sliding clamp N-terminal" evidence="11">
    <location>
        <begin position="5"/>
        <end position="119"/>
    </location>
</feature>
<evidence type="ECO:0000259" key="11">
    <source>
        <dbReference type="Pfam" id="PF00712"/>
    </source>
</evidence>
<comment type="similarity">
    <text evidence="2 10">Belongs to the beta sliding clamp family.</text>
</comment>
<dbReference type="InterPro" id="IPR022634">
    <property type="entry name" value="DNA_polIII_beta_N"/>
</dbReference>
<dbReference type="GO" id="GO:0005737">
    <property type="term" value="C:cytoplasm"/>
    <property type="evidence" value="ECO:0007669"/>
    <property type="project" value="UniProtKB-SubCell"/>
</dbReference>
<proteinExistence type="inferred from homology"/>
<dbReference type="Gene3D" id="3.70.10.10">
    <property type="match status" value="1"/>
</dbReference>
<dbReference type="GO" id="GO:0003677">
    <property type="term" value="F:DNA binding"/>
    <property type="evidence" value="ECO:0007669"/>
    <property type="project" value="UniProtKB-UniRule"/>
</dbReference>
<comment type="subunit">
    <text evidence="10">Forms a ring-shaped head-to-tail homodimer around DNA.</text>
</comment>
<dbReference type="GO" id="GO:0003887">
    <property type="term" value="F:DNA-directed DNA polymerase activity"/>
    <property type="evidence" value="ECO:0007669"/>
    <property type="project" value="UniProtKB-UniRule"/>
</dbReference>
<dbReference type="PIRSF" id="PIRSF000804">
    <property type="entry name" value="DNA_pol_III_b"/>
    <property type="match status" value="1"/>
</dbReference>
<dbReference type="Pfam" id="PF02768">
    <property type="entry name" value="DNA_pol3_beta_3"/>
    <property type="match status" value="1"/>
</dbReference>
<keyword evidence="6 10" id="KW-0548">Nucleotidyltransferase</keyword>
<evidence type="ECO:0000313" key="15">
    <source>
        <dbReference type="Proteomes" id="UP000093080"/>
    </source>
</evidence>
<gene>
    <name evidence="14" type="ORF">DBT_0112</name>
</gene>
<dbReference type="AlphaFoldDB" id="A0A1B9F900"/>
<evidence type="ECO:0000256" key="2">
    <source>
        <dbReference type="ARBA" id="ARBA00010752"/>
    </source>
</evidence>
<evidence type="ECO:0000256" key="6">
    <source>
        <dbReference type="ARBA" id="ARBA00022695"/>
    </source>
</evidence>
<feature type="domain" description="DNA polymerase III beta sliding clamp C-terminal" evidence="13">
    <location>
        <begin position="249"/>
        <end position="368"/>
    </location>
</feature>
<dbReference type="InterPro" id="IPR022635">
    <property type="entry name" value="DNA_polIII_beta_C"/>
</dbReference>
<evidence type="ECO:0000313" key="14">
    <source>
        <dbReference type="EMBL" id="OCC16295.1"/>
    </source>
</evidence>
<protein>
    <recommendedName>
        <fullName evidence="3 10">Beta sliding clamp</fullName>
    </recommendedName>
</protein>
<dbReference type="InterPro" id="IPR001001">
    <property type="entry name" value="DNA_polIII_beta"/>
</dbReference>
<dbReference type="SUPFAM" id="SSF55979">
    <property type="entry name" value="DNA clamp"/>
    <property type="match status" value="3"/>
</dbReference>
<dbReference type="PANTHER" id="PTHR30478:SF0">
    <property type="entry name" value="BETA SLIDING CLAMP"/>
    <property type="match status" value="1"/>
</dbReference>
<dbReference type="InterPro" id="IPR046938">
    <property type="entry name" value="DNA_clamp_sf"/>
</dbReference>
<keyword evidence="9" id="KW-0238">DNA-binding</keyword>
<dbReference type="RefSeq" id="WP_067615379.1">
    <property type="nucleotide sequence ID" value="NZ_MAGO01000001.1"/>
</dbReference>
<evidence type="ECO:0000256" key="7">
    <source>
        <dbReference type="ARBA" id="ARBA00022705"/>
    </source>
</evidence>
<dbReference type="Gene3D" id="3.10.150.10">
    <property type="entry name" value="DNA Polymerase III, subunit A, domain 2"/>
    <property type="match status" value="1"/>
</dbReference>
<dbReference type="Pfam" id="PF02767">
    <property type="entry name" value="DNA_pol3_beta_2"/>
    <property type="match status" value="1"/>
</dbReference>
<dbReference type="PANTHER" id="PTHR30478">
    <property type="entry name" value="DNA POLYMERASE III SUBUNIT BETA"/>
    <property type="match status" value="1"/>
</dbReference>
<sequence length="373" mass="42201">MLRAVVKKSLILDPLSKIQTVVDKKTTMHLLNNVLIYSEGGKLSLEATDLEISYKGTFDVEIQDEGELTVNARKLYDIIRELPTEEFLLEQLPDNWLRINIGDKGEYKIGGLPVENFPRFTFLNNGKGFELEQSHLKKMILKTVLAVATDESKYALTGLLIESDRENKVLRAVGSDSHRLNLMEVPMPEGLDSDISLIIPRKGALEIIKLLDKELTVKIETDEKFLHLDCGNEHLNIRLVDGSYPDYRAILPEERIRSVIFDRVEMINILKRISIVSPDPEVKGVKMLFTPGEVLVESMSKESSDAKEKTTINYDGEPFVTALNARYMIETLNVMDSTEIKLTINDDESPCILEGDEDKGFLALIMPMTLEEE</sequence>
<dbReference type="GO" id="GO:0006271">
    <property type="term" value="P:DNA strand elongation involved in DNA replication"/>
    <property type="evidence" value="ECO:0007669"/>
    <property type="project" value="TreeGrafter"/>
</dbReference>
<keyword evidence="5 10" id="KW-0808">Transferase</keyword>
<evidence type="ECO:0000256" key="1">
    <source>
        <dbReference type="ARBA" id="ARBA00004496"/>
    </source>
</evidence>
<keyword evidence="4 10" id="KW-0963">Cytoplasm</keyword>
<dbReference type="NCBIfam" id="TIGR00663">
    <property type="entry name" value="dnan"/>
    <property type="match status" value="1"/>
</dbReference>
<dbReference type="SMART" id="SM00480">
    <property type="entry name" value="POL3Bc"/>
    <property type="match status" value="1"/>
</dbReference>
<evidence type="ECO:0000259" key="13">
    <source>
        <dbReference type="Pfam" id="PF02768"/>
    </source>
</evidence>